<gene>
    <name evidence="3" type="ORF">AMON00008_LOCUS14393</name>
</gene>
<dbReference type="PANTHER" id="PTHR34407:SF1">
    <property type="entry name" value="SGNH HYDROLASE-TYPE ESTERASE DOMAIN-CONTAINING PROTEIN"/>
    <property type="match status" value="1"/>
</dbReference>
<evidence type="ECO:0000313" key="3">
    <source>
        <dbReference type="EMBL" id="CAE4574774.1"/>
    </source>
</evidence>
<dbReference type="AlphaFoldDB" id="A0A7S4Q7E6"/>
<accession>A0A7S4Q7E6</accession>
<feature type="compositionally biased region" description="Basic residues" evidence="1">
    <location>
        <begin position="37"/>
        <end position="57"/>
    </location>
</feature>
<keyword evidence="2" id="KW-0812">Transmembrane</keyword>
<dbReference type="PANTHER" id="PTHR34407">
    <property type="entry name" value="EXPRESSED PROTEIN"/>
    <property type="match status" value="1"/>
</dbReference>
<dbReference type="EMBL" id="HBNR01021592">
    <property type="protein sequence ID" value="CAE4574774.1"/>
    <property type="molecule type" value="Transcribed_RNA"/>
</dbReference>
<proteinExistence type="predicted"/>
<name>A0A7S4Q7E6_9DINO</name>
<evidence type="ECO:0000256" key="2">
    <source>
        <dbReference type="SAM" id="Phobius"/>
    </source>
</evidence>
<evidence type="ECO:0000256" key="1">
    <source>
        <dbReference type="SAM" id="MobiDB-lite"/>
    </source>
</evidence>
<feature type="transmembrane region" description="Helical" evidence="2">
    <location>
        <begin position="70"/>
        <end position="90"/>
    </location>
</feature>
<dbReference type="SUPFAM" id="SSF52266">
    <property type="entry name" value="SGNH hydrolase"/>
    <property type="match status" value="1"/>
</dbReference>
<protein>
    <submittedName>
        <fullName evidence="3">Uncharacterized protein</fullName>
    </submittedName>
</protein>
<sequence length="668" mass="70504">MEHTPEAAVVGTAAEPPAGPAEGEHVGLTTEQERRRASSGRPRRRSLPGHGGRRRKACCWESPSAGARSCIRLLVVFLLGGLLAVGVLRWSGWAPSGSRAQGGPGAATGPAWAAATSAGDARVPAVSPLAGAAVYPPAQSPASTVPTQWRAPAGMQVPAVSPLAGAAVYPPAQAPASRVPTQWRAPAGIQVPAPGAANPALVRAREISPRSFSDVDWRCPYIKEFCEQVGTFISGTPDISPFVAPQGYVGDRQGLLERLSGVANRGSITVGVMGNSITIGHGCKRPWPGRLQELLRRIPLLRKVNLHKVLKMGGNTASLLLDAGKFSPTVDVVFVDISMGDTLGYRGATRKSLFKQTTKLVSLLRSIATPPPAVVYHELIPYSFYAKSVKGGKAKNHDPCRVNASQFGHMEALRELAVPVVSYFDFLCNALPREGPFVQTQVGETATYWVPGPGHAGPQHPSCDSHEVIAHVLAEFLLQGLRAAAAGPPAAGDVGDLSPKCLLHWATDLRARERAPPYAEVAQAAEQQETANCLGSKVGVKAACNTSVVRVGPAAFPAFVQGRGWVYAEDRAEKPGWIAREGRQGQISFEVSTRLGKVVVEYLRSYTDVGTAVCWVGAGPKRSLEARIGQHVSISTGGVLQAVPVEGLQNVTCITDGKKFKILSVTAC</sequence>
<feature type="compositionally biased region" description="Low complexity" evidence="1">
    <location>
        <begin position="1"/>
        <end position="16"/>
    </location>
</feature>
<keyword evidence="2" id="KW-1133">Transmembrane helix</keyword>
<feature type="region of interest" description="Disordered" evidence="1">
    <location>
        <begin position="1"/>
        <end position="57"/>
    </location>
</feature>
<keyword evidence="2" id="KW-0472">Membrane</keyword>
<reference evidence="3" key="1">
    <citation type="submission" date="2021-01" db="EMBL/GenBank/DDBJ databases">
        <authorList>
            <person name="Corre E."/>
            <person name="Pelletier E."/>
            <person name="Niang G."/>
            <person name="Scheremetjew M."/>
            <person name="Finn R."/>
            <person name="Kale V."/>
            <person name="Holt S."/>
            <person name="Cochrane G."/>
            <person name="Meng A."/>
            <person name="Brown T."/>
            <person name="Cohen L."/>
        </authorList>
    </citation>
    <scope>NUCLEOTIDE SEQUENCE</scope>
    <source>
        <strain evidence="3">CCMP3105</strain>
    </source>
</reference>
<organism evidence="3">
    <name type="scientific">Alexandrium monilatum</name>
    <dbReference type="NCBI Taxonomy" id="311494"/>
    <lineage>
        <taxon>Eukaryota</taxon>
        <taxon>Sar</taxon>
        <taxon>Alveolata</taxon>
        <taxon>Dinophyceae</taxon>
        <taxon>Gonyaulacales</taxon>
        <taxon>Pyrocystaceae</taxon>
        <taxon>Alexandrium</taxon>
    </lineage>
</organism>